<feature type="compositionally biased region" description="Basic residues" evidence="1">
    <location>
        <begin position="259"/>
        <end position="273"/>
    </location>
</feature>
<feature type="compositionally biased region" description="Polar residues" evidence="1">
    <location>
        <begin position="111"/>
        <end position="121"/>
    </location>
</feature>
<evidence type="ECO:0000313" key="2">
    <source>
        <dbReference type="EMBL" id="CUU59000.1"/>
    </source>
</evidence>
<evidence type="ECO:0000256" key="1">
    <source>
        <dbReference type="SAM" id="MobiDB-lite"/>
    </source>
</evidence>
<feature type="region of interest" description="Disordered" evidence="1">
    <location>
        <begin position="1"/>
        <end position="121"/>
    </location>
</feature>
<feature type="compositionally biased region" description="Low complexity" evidence="1">
    <location>
        <begin position="245"/>
        <end position="258"/>
    </location>
</feature>
<organism evidence="2 3">
    <name type="scientific">Parafrankia irregularis</name>
    <dbReference type="NCBI Taxonomy" id="795642"/>
    <lineage>
        <taxon>Bacteria</taxon>
        <taxon>Bacillati</taxon>
        <taxon>Actinomycetota</taxon>
        <taxon>Actinomycetes</taxon>
        <taxon>Frankiales</taxon>
        <taxon>Frankiaceae</taxon>
        <taxon>Parafrankia</taxon>
    </lineage>
</organism>
<feature type="region of interest" description="Disordered" evidence="1">
    <location>
        <begin position="245"/>
        <end position="284"/>
    </location>
</feature>
<protein>
    <submittedName>
        <fullName evidence="2">Uncharacterized protein</fullName>
    </submittedName>
</protein>
<name>A0A0S4QW28_9ACTN</name>
<proteinExistence type="predicted"/>
<evidence type="ECO:0000313" key="3">
    <source>
        <dbReference type="Proteomes" id="UP000198802"/>
    </source>
</evidence>
<sequence length="284" mass="32631">MRRTKANAGRVLPNRGRPHSYRHHHDDGRSPNGFARSVSYTRRSSPFRPPRRGDTELIPTRSCKRNGRPNQCTCRTGRSDRHARYRRPRLSQPTAVIRVRKRAPSREGRDQCSSSPWANRMNSTRRIDPRARWPLGGSRTTSPPDVPFIDTFQRCCGLVSVPRRAQVTRRSRKRKKPRRAEQLLTYGGNVGFARVSPGRISTLRPPDVRRDRTKVPTLWDQRHGGVILCNWTPCQGLVEPSSRPARAFGLAPRGLGLRPPRKRSRRDPRRRRASCWADRSPGPR</sequence>
<accession>A0A0S4QW28</accession>
<dbReference type="Proteomes" id="UP000198802">
    <property type="component" value="Unassembled WGS sequence"/>
</dbReference>
<dbReference type="EMBL" id="FAOZ01000024">
    <property type="protein sequence ID" value="CUU59000.1"/>
    <property type="molecule type" value="Genomic_DNA"/>
</dbReference>
<keyword evidence="3" id="KW-1185">Reference proteome</keyword>
<reference evidence="3" key="1">
    <citation type="submission" date="2015-11" db="EMBL/GenBank/DDBJ databases">
        <authorList>
            <person name="Varghese N."/>
        </authorList>
    </citation>
    <scope>NUCLEOTIDE SEQUENCE [LARGE SCALE GENOMIC DNA]</scope>
    <source>
        <strain evidence="3">DSM 45899</strain>
    </source>
</reference>
<dbReference type="AlphaFoldDB" id="A0A0S4QW28"/>
<gene>
    <name evidence="2" type="ORF">Ga0074812_12425</name>
</gene>